<protein>
    <submittedName>
        <fullName evidence="6">TetR family transcriptional regulator</fullName>
    </submittedName>
</protein>
<name>A0A845QBC1_9HYPH</name>
<dbReference type="PANTHER" id="PTHR47506:SF6">
    <property type="entry name" value="HTH-TYPE TRANSCRIPTIONAL REPRESSOR NEMR"/>
    <property type="match status" value="1"/>
</dbReference>
<evidence type="ECO:0000259" key="5">
    <source>
        <dbReference type="PROSITE" id="PS50977"/>
    </source>
</evidence>
<dbReference type="SUPFAM" id="SSF46689">
    <property type="entry name" value="Homeodomain-like"/>
    <property type="match status" value="1"/>
</dbReference>
<dbReference type="GO" id="GO:0003677">
    <property type="term" value="F:DNA binding"/>
    <property type="evidence" value="ECO:0007669"/>
    <property type="project" value="UniProtKB-UniRule"/>
</dbReference>
<dbReference type="SUPFAM" id="SSF48498">
    <property type="entry name" value="Tetracyclin repressor-like, C-terminal domain"/>
    <property type="match status" value="1"/>
</dbReference>
<dbReference type="GeneID" id="300655038"/>
<feature type="DNA-binding region" description="H-T-H motif" evidence="4">
    <location>
        <begin position="34"/>
        <end position="53"/>
    </location>
</feature>
<keyword evidence="3" id="KW-0804">Transcription</keyword>
<evidence type="ECO:0000256" key="1">
    <source>
        <dbReference type="ARBA" id="ARBA00023015"/>
    </source>
</evidence>
<accession>A0A845QBC1</accession>
<evidence type="ECO:0000256" key="2">
    <source>
        <dbReference type="ARBA" id="ARBA00023125"/>
    </source>
</evidence>
<dbReference type="PROSITE" id="PS50977">
    <property type="entry name" value="HTH_TETR_2"/>
    <property type="match status" value="1"/>
</dbReference>
<dbReference type="PANTHER" id="PTHR47506">
    <property type="entry name" value="TRANSCRIPTIONAL REGULATORY PROTEIN"/>
    <property type="match status" value="1"/>
</dbReference>
<gene>
    <name evidence="6" type="ORF">GTQ45_07095</name>
</gene>
<reference evidence="6 7" key="1">
    <citation type="journal article" date="2016" name="Int. J. Syst. Evol. Microbiol.">
        <title>Pyruvatibacter mobilis gen. nov., sp. nov., a marine bacterium from the culture broth of Picochlorum sp. 122.</title>
        <authorList>
            <person name="Wang G."/>
            <person name="Tang M."/>
            <person name="Wu H."/>
            <person name="Dai S."/>
            <person name="Li T."/>
            <person name="Chen C."/>
            <person name="He H."/>
            <person name="Fan J."/>
            <person name="Xiang W."/>
            <person name="Li X."/>
        </authorList>
    </citation>
    <scope>NUCLEOTIDE SEQUENCE [LARGE SCALE GENOMIC DNA]</scope>
    <source>
        <strain evidence="6 7">GYP-11</strain>
    </source>
</reference>
<dbReference type="Pfam" id="PF00440">
    <property type="entry name" value="TetR_N"/>
    <property type="match status" value="1"/>
</dbReference>
<dbReference type="InterPro" id="IPR036271">
    <property type="entry name" value="Tet_transcr_reg_TetR-rel_C_sf"/>
</dbReference>
<dbReference type="Proteomes" id="UP000470384">
    <property type="component" value="Unassembled WGS sequence"/>
</dbReference>
<proteinExistence type="predicted"/>
<dbReference type="InterPro" id="IPR011075">
    <property type="entry name" value="TetR_C"/>
</dbReference>
<dbReference type="Pfam" id="PF16925">
    <property type="entry name" value="TetR_C_13"/>
    <property type="match status" value="1"/>
</dbReference>
<feature type="domain" description="HTH tetR-type" evidence="5">
    <location>
        <begin position="11"/>
        <end position="71"/>
    </location>
</feature>
<keyword evidence="1" id="KW-0805">Transcription regulation</keyword>
<keyword evidence="7" id="KW-1185">Reference proteome</keyword>
<evidence type="ECO:0000256" key="3">
    <source>
        <dbReference type="ARBA" id="ARBA00023163"/>
    </source>
</evidence>
<dbReference type="AlphaFoldDB" id="A0A845QBC1"/>
<sequence>MPRPRNDKAYGDAHDRLLESGVGLIRSGSFSAIGISEILAASGVPKGSFYHHFSSKEAFGLAVARHYHAGQLDMARTILGDESAGPLDRLRRFFETAYEDFRGRGFEDGCLMCNLSTELADQNPAFQSLLAEQWAELSACLAGPITQAGTTALGLAHLSPAEAADWLLNSWSGALTRMKAEASSAPLDLFLKSVFPTSAPAHA</sequence>
<dbReference type="InterPro" id="IPR009057">
    <property type="entry name" value="Homeodomain-like_sf"/>
</dbReference>
<evidence type="ECO:0000313" key="6">
    <source>
        <dbReference type="EMBL" id="NBG95496.1"/>
    </source>
</evidence>
<dbReference type="OrthoDB" id="9811084at2"/>
<dbReference type="EMBL" id="WXYQ01000005">
    <property type="protein sequence ID" value="NBG95496.1"/>
    <property type="molecule type" value="Genomic_DNA"/>
</dbReference>
<organism evidence="6 7">
    <name type="scientific">Pyruvatibacter mobilis</name>
    <dbReference type="NCBI Taxonomy" id="1712261"/>
    <lineage>
        <taxon>Bacteria</taxon>
        <taxon>Pseudomonadati</taxon>
        <taxon>Pseudomonadota</taxon>
        <taxon>Alphaproteobacteria</taxon>
        <taxon>Hyphomicrobiales</taxon>
        <taxon>Parvibaculaceae</taxon>
        <taxon>Pyruvatibacter</taxon>
    </lineage>
</organism>
<dbReference type="InterPro" id="IPR001647">
    <property type="entry name" value="HTH_TetR"/>
</dbReference>
<dbReference type="Gene3D" id="1.10.357.10">
    <property type="entry name" value="Tetracycline Repressor, domain 2"/>
    <property type="match status" value="1"/>
</dbReference>
<evidence type="ECO:0000256" key="4">
    <source>
        <dbReference type="PROSITE-ProRule" id="PRU00335"/>
    </source>
</evidence>
<dbReference type="RefSeq" id="WP_160587465.1">
    <property type="nucleotide sequence ID" value="NZ_BMHN01000001.1"/>
</dbReference>
<comment type="caution">
    <text evidence="6">The sequence shown here is derived from an EMBL/GenBank/DDBJ whole genome shotgun (WGS) entry which is preliminary data.</text>
</comment>
<keyword evidence="2 4" id="KW-0238">DNA-binding</keyword>
<evidence type="ECO:0000313" key="7">
    <source>
        <dbReference type="Proteomes" id="UP000470384"/>
    </source>
</evidence>